<dbReference type="InterPro" id="IPR024079">
    <property type="entry name" value="MetalloPept_cat_dom_sf"/>
</dbReference>
<reference evidence="3 4" key="1">
    <citation type="submission" date="2021-08" db="EMBL/GenBank/DDBJ databases">
        <authorList>
            <person name="Peeters C."/>
        </authorList>
    </citation>
    <scope>NUCLEOTIDE SEQUENCE [LARGE SCALE GENOMIC DNA]</scope>
    <source>
        <strain evidence="3 4">LMG 23994</strain>
    </source>
</reference>
<organism evidence="3 4">
    <name type="scientific">Cupriavidus pinatubonensis</name>
    <dbReference type="NCBI Taxonomy" id="248026"/>
    <lineage>
        <taxon>Bacteria</taxon>
        <taxon>Pseudomonadati</taxon>
        <taxon>Pseudomonadota</taxon>
        <taxon>Betaproteobacteria</taxon>
        <taxon>Burkholderiales</taxon>
        <taxon>Burkholderiaceae</taxon>
        <taxon>Cupriavidus</taxon>
    </lineage>
</organism>
<dbReference type="InterPro" id="IPR034108">
    <property type="entry name" value="Pept_M35-like_proteobacteria"/>
</dbReference>
<evidence type="ECO:0000313" key="4">
    <source>
        <dbReference type="Proteomes" id="UP000701702"/>
    </source>
</evidence>
<dbReference type="CDD" id="cd11007">
    <property type="entry name" value="M35_like_1"/>
    <property type="match status" value="1"/>
</dbReference>
<sequence length="338" mass="37270">MADVRYALRNGDGTSTGGVVIGTGEMLHHDVRVAVEGDLATCPACKKAGPVFNDCCPSFVLMGKRILVEGARVYCGCETKPLVMASQSNFTIEVNTEGTPAAESRKDGRTAPEAFNKMTEDEPHDRQKSQTMRICPNMSNDVFFETMDGLRDKAVRLLGDRLGELERWDRADRDKVALWFGSALPETRIALHDGLIRIREIMRGLTAKNYERSTPEGLARVGCVPRAGAGEIPASASVCKPDGTYTIFIGDIFCQQPDEDNRYDGVPLAKDSKLVTLIHEVSHFPVAMDTEDHWYSLKRSQDRAADRDAFCLSNADNIAGYVANIPNWNGKKPVWSPQ</sequence>
<dbReference type="CDD" id="cd14744">
    <property type="entry name" value="PAAR_CT_2"/>
    <property type="match status" value="1"/>
</dbReference>
<comment type="caution">
    <text evidence="3">The sequence shown here is derived from an EMBL/GenBank/DDBJ whole genome shotgun (WGS) entry which is preliminary data.</text>
</comment>
<dbReference type="SUPFAM" id="SSF55486">
    <property type="entry name" value="Metalloproteases ('zincins'), catalytic domain"/>
    <property type="match status" value="1"/>
</dbReference>
<dbReference type="RefSeq" id="WP_224006306.1">
    <property type="nucleotide sequence ID" value="NZ_CAJZAF010000029.1"/>
</dbReference>
<dbReference type="InterPro" id="IPR008727">
    <property type="entry name" value="PAAR_motif"/>
</dbReference>
<dbReference type="EMBL" id="CAJZAF010000029">
    <property type="protein sequence ID" value="CAG9181161.1"/>
    <property type="molecule type" value="Genomic_DNA"/>
</dbReference>
<name>A0ABN7Z8Z7_9BURK</name>
<evidence type="ECO:0000256" key="1">
    <source>
        <dbReference type="SAM" id="MobiDB-lite"/>
    </source>
</evidence>
<keyword evidence="4" id="KW-1185">Reference proteome</keyword>
<dbReference type="InterPro" id="IPR029463">
    <property type="entry name" value="Lys_MEP"/>
</dbReference>
<evidence type="ECO:0000259" key="2">
    <source>
        <dbReference type="SMART" id="SM01351"/>
    </source>
</evidence>
<dbReference type="Proteomes" id="UP000701702">
    <property type="component" value="Unassembled WGS sequence"/>
</dbReference>
<dbReference type="Pfam" id="PF14521">
    <property type="entry name" value="Aspzincin_M35"/>
    <property type="match status" value="1"/>
</dbReference>
<protein>
    <recommendedName>
        <fullName evidence="2">Lysine-specific metallo-endopeptidase domain-containing protein</fullName>
    </recommendedName>
</protein>
<evidence type="ECO:0000313" key="3">
    <source>
        <dbReference type="EMBL" id="CAG9181161.1"/>
    </source>
</evidence>
<feature type="compositionally biased region" description="Basic and acidic residues" evidence="1">
    <location>
        <begin position="118"/>
        <end position="128"/>
    </location>
</feature>
<feature type="domain" description="Lysine-specific metallo-endopeptidase" evidence="2">
    <location>
        <begin position="163"/>
        <end position="323"/>
    </location>
</feature>
<accession>A0ABN7Z8Z7</accession>
<proteinExistence type="predicted"/>
<feature type="region of interest" description="Disordered" evidence="1">
    <location>
        <begin position="97"/>
        <end position="130"/>
    </location>
</feature>
<dbReference type="Pfam" id="PF05488">
    <property type="entry name" value="PAAR_motif"/>
    <property type="match status" value="1"/>
</dbReference>
<dbReference type="SMART" id="SM01351">
    <property type="entry name" value="Aspzincin_M35"/>
    <property type="match status" value="1"/>
</dbReference>
<dbReference type="Gene3D" id="3.40.390.10">
    <property type="entry name" value="Collagenase (Catalytic Domain)"/>
    <property type="match status" value="1"/>
</dbReference>
<gene>
    <name evidence="3" type="ORF">LMG23994_04592</name>
</gene>